<proteinExistence type="predicted"/>
<accession>A0ABV8C5A5</accession>
<evidence type="ECO:0000313" key="8">
    <source>
        <dbReference type="Proteomes" id="UP001595690"/>
    </source>
</evidence>
<evidence type="ECO:0000256" key="5">
    <source>
        <dbReference type="SAM" id="Phobius"/>
    </source>
</evidence>
<name>A0ABV8C5A5_9PSEU</name>
<feature type="transmembrane region" description="Helical" evidence="5">
    <location>
        <begin position="131"/>
        <end position="149"/>
    </location>
</feature>
<dbReference type="InterPro" id="IPR011701">
    <property type="entry name" value="MFS"/>
</dbReference>
<evidence type="ECO:0000313" key="7">
    <source>
        <dbReference type="EMBL" id="MFC3897029.1"/>
    </source>
</evidence>
<dbReference type="SUPFAM" id="SSF103473">
    <property type="entry name" value="MFS general substrate transporter"/>
    <property type="match status" value="1"/>
</dbReference>
<keyword evidence="8" id="KW-1185">Reference proteome</keyword>
<dbReference type="PROSITE" id="PS50850">
    <property type="entry name" value="MFS"/>
    <property type="match status" value="1"/>
</dbReference>
<dbReference type="InterPro" id="IPR020846">
    <property type="entry name" value="MFS_dom"/>
</dbReference>
<feature type="transmembrane region" description="Helical" evidence="5">
    <location>
        <begin position="161"/>
        <end position="184"/>
    </location>
</feature>
<evidence type="ECO:0000256" key="1">
    <source>
        <dbReference type="ARBA" id="ARBA00004651"/>
    </source>
</evidence>
<protein>
    <submittedName>
        <fullName evidence="7">Nitrate/nitrite transporter</fullName>
    </submittedName>
</protein>
<feature type="transmembrane region" description="Helical" evidence="5">
    <location>
        <begin position="352"/>
        <end position="371"/>
    </location>
</feature>
<dbReference type="RefSeq" id="WP_382378506.1">
    <property type="nucleotide sequence ID" value="NZ_JBHRZI010000031.1"/>
</dbReference>
<feature type="transmembrane region" description="Helical" evidence="5">
    <location>
        <begin position="289"/>
        <end position="308"/>
    </location>
</feature>
<comment type="subcellular location">
    <subcellularLocation>
        <location evidence="1">Cell membrane</location>
        <topology evidence="1">Multi-pass membrane protein</topology>
    </subcellularLocation>
</comment>
<evidence type="ECO:0000259" key="6">
    <source>
        <dbReference type="PROSITE" id="PS50850"/>
    </source>
</evidence>
<comment type="caution">
    <text evidence="7">The sequence shown here is derived from an EMBL/GenBank/DDBJ whole genome shotgun (WGS) entry which is preliminary data.</text>
</comment>
<dbReference type="Pfam" id="PF07690">
    <property type="entry name" value="MFS_1"/>
    <property type="match status" value="1"/>
</dbReference>
<feature type="transmembrane region" description="Helical" evidence="5">
    <location>
        <begin position="72"/>
        <end position="91"/>
    </location>
</feature>
<feature type="transmembrane region" description="Helical" evidence="5">
    <location>
        <begin position="320"/>
        <end position="346"/>
    </location>
</feature>
<dbReference type="PANTHER" id="PTHR23521">
    <property type="entry name" value="TRANSPORTER MFS SUPERFAMILY"/>
    <property type="match status" value="1"/>
</dbReference>
<feature type="transmembrane region" description="Helical" evidence="5">
    <location>
        <begin position="205"/>
        <end position="224"/>
    </location>
</feature>
<organism evidence="7 8">
    <name type="scientific">Lentzea rhizosphaerae</name>
    <dbReference type="NCBI Taxonomy" id="2041025"/>
    <lineage>
        <taxon>Bacteria</taxon>
        <taxon>Bacillati</taxon>
        <taxon>Actinomycetota</taxon>
        <taxon>Actinomycetes</taxon>
        <taxon>Pseudonocardiales</taxon>
        <taxon>Pseudonocardiaceae</taxon>
        <taxon>Lentzea</taxon>
    </lineage>
</organism>
<evidence type="ECO:0000256" key="3">
    <source>
        <dbReference type="ARBA" id="ARBA00022989"/>
    </source>
</evidence>
<evidence type="ECO:0000256" key="4">
    <source>
        <dbReference type="ARBA" id="ARBA00023136"/>
    </source>
</evidence>
<keyword evidence="3 5" id="KW-1133">Transmembrane helix</keyword>
<dbReference type="InterPro" id="IPR036259">
    <property type="entry name" value="MFS_trans_sf"/>
</dbReference>
<reference evidence="8" key="1">
    <citation type="journal article" date="2019" name="Int. J. Syst. Evol. Microbiol.">
        <title>The Global Catalogue of Microorganisms (GCM) 10K type strain sequencing project: providing services to taxonomists for standard genome sequencing and annotation.</title>
        <authorList>
            <consortium name="The Broad Institute Genomics Platform"/>
            <consortium name="The Broad Institute Genome Sequencing Center for Infectious Disease"/>
            <person name="Wu L."/>
            <person name="Ma J."/>
        </authorList>
    </citation>
    <scope>NUCLEOTIDE SEQUENCE [LARGE SCALE GENOMIC DNA]</scope>
    <source>
        <strain evidence="8">CGMCC 4.7405</strain>
    </source>
</reference>
<feature type="transmembrane region" description="Helical" evidence="5">
    <location>
        <begin position="236"/>
        <end position="257"/>
    </location>
</feature>
<gene>
    <name evidence="7" type="ORF">ACFOWZ_36600</name>
</gene>
<keyword evidence="4 5" id="KW-0472">Membrane</keyword>
<dbReference type="EMBL" id="JBHRZI010000031">
    <property type="protein sequence ID" value="MFC3897029.1"/>
    <property type="molecule type" value="Genomic_DNA"/>
</dbReference>
<dbReference type="PANTHER" id="PTHR23521:SF3">
    <property type="entry name" value="MFS TRANSPORTER"/>
    <property type="match status" value="1"/>
</dbReference>
<dbReference type="Gene3D" id="1.20.1250.20">
    <property type="entry name" value="MFS general substrate transporter like domains"/>
    <property type="match status" value="2"/>
</dbReference>
<feature type="transmembrane region" description="Helical" evidence="5">
    <location>
        <begin position="97"/>
        <end position="119"/>
    </location>
</feature>
<sequence length="375" mass="39318">MLIQRAAIAIVQVLGLAVWFSMSAVVPSLRQEWGISAGAAVWLTASVQLGFVTGAIGATVLNLADRVRPHRLLAVSAATGAVITLVLGLFVDGLASAIPLRFLTGVALAGVYPVGMKLMASWSESRNRGRALGVLIGALTLGSALPHVFGRLPWREVLVTAAAIAFLGAVVAFLVVRPGPFVTATTAQLNPRYALQMFRERKPRLVNLGYYGHMWELYALWTWLPTFLLSANAKAGLTVFLTMGVAGFVGCLIGGWAADRFGRAPAAVGALTVSGLCCLFSPLAHGSALLVAFCAVWGASVIADSGVFSASLSEVADPRYVGTALTALTAIGFGLTVVSIQLVPLFAEVVTWRYAFLLLVPGPVIGALAMLRTRS</sequence>
<feature type="domain" description="Major facilitator superfamily (MFS) profile" evidence="6">
    <location>
        <begin position="1"/>
        <end position="375"/>
    </location>
</feature>
<evidence type="ECO:0000256" key="2">
    <source>
        <dbReference type="ARBA" id="ARBA00022692"/>
    </source>
</evidence>
<keyword evidence="2 5" id="KW-0812">Transmembrane</keyword>
<feature type="transmembrane region" description="Helical" evidence="5">
    <location>
        <begin position="39"/>
        <end position="60"/>
    </location>
</feature>
<feature type="transmembrane region" description="Helical" evidence="5">
    <location>
        <begin position="264"/>
        <end position="283"/>
    </location>
</feature>
<dbReference type="Proteomes" id="UP001595690">
    <property type="component" value="Unassembled WGS sequence"/>
</dbReference>